<proteinExistence type="predicted"/>
<accession>A0A2D4LL80</accession>
<dbReference type="EMBL" id="IACM01024923">
    <property type="protein sequence ID" value="LAB21764.1"/>
    <property type="molecule type" value="Transcribed_RNA"/>
</dbReference>
<evidence type="ECO:0000313" key="2">
    <source>
        <dbReference type="EMBL" id="LAB21764.1"/>
    </source>
</evidence>
<dbReference type="AlphaFoldDB" id="A0A2D4LL80"/>
<feature type="compositionally biased region" description="Basic and acidic residues" evidence="1">
    <location>
        <begin position="1"/>
        <end position="11"/>
    </location>
</feature>
<organism evidence="2">
    <name type="scientific">Micrurus spixii</name>
    <name type="common">Amazon coral snake</name>
    <dbReference type="NCBI Taxonomy" id="129469"/>
    <lineage>
        <taxon>Eukaryota</taxon>
        <taxon>Metazoa</taxon>
        <taxon>Chordata</taxon>
        <taxon>Craniata</taxon>
        <taxon>Vertebrata</taxon>
        <taxon>Euteleostomi</taxon>
        <taxon>Lepidosauria</taxon>
        <taxon>Squamata</taxon>
        <taxon>Bifurcata</taxon>
        <taxon>Unidentata</taxon>
        <taxon>Episquamata</taxon>
        <taxon>Toxicofera</taxon>
        <taxon>Serpentes</taxon>
        <taxon>Colubroidea</taxon>
        <taxon>Elapidae</taxon>
        <taxon>Elapinae</taxon>
        <taxon>Micrurus</taxon>
    </lineage>
</organism>
<protein>
    <submittedName>
        <fullName evidence="2">Uncharacterized protein</fullName>
    </submittedName>
</protein>
<reference evidence="2" key="2">
    <citation type="submission" date="2017-11" db="EMBL/GenBank/DDBJ databases">
        <title>Coralsnake Venomics: Analyses of Venom Gland Transcriptomes and Proteomes of Six Brazilian Taxa.</title>
        <authorList>
            <person name="Aird S.D."/>
            <person name="Jorge da Silva N."/>
            <person name="Qiu L."/>
            <person name="Villar-Briones A."/>
            <person name="Aparecida-Saddi V."/>
            <person name="Campos-Telles M.P."/>
            <person name="Grau M."/>
            <person name="Mikheyev A.S."/>
        </authorList>
    </citation>
    <scope>NUCLEOTIDE SEQUENCE</scope>
    <source>
        <tissue evidence="2">Venom_gland</tissue>
    </source>
</reference>
<name>A0A2D4LL80_9SAUR</name>
<sequence>MQPKAEEERSGKKQPGGQVRHWGKSLCPFHPPLPRVVRNASDAILVFPRAMWAAQPCVPAQPGLIALWGVLCGGTFLRGPPKFSCGPPVVPGPLVGNYCFKTLHGIELDYLPACL</sequence>
<reference evidence="2" key="1">
    <citation type="submission" date="2017-07" db="EMBL/GenBank/DDBJ databases">
        <authorList>
            <person name="Mikheyev A."/>
            <person name="Grau M."/>
        </authorList>
    </citation>
    <scope>NUCLEOTIDE SEQUENCE</scope>
    <source>
        <tissue evidence="2">Venom_gland</tissue>
    </source>
</reference>
<feature type="region of interest" description="Disordered" evidence="1">
    <location>
        <begin position="1"/>
        <end position="24"/>
    </location>
</feature>
<evidence type="ECO:0000256" key="1">
    <source>
        <dbReference type="SAM" id="MobiDB-lite"/>
    </source>
</evidence>